<dbReference type="AlphaFoldDB" id="A0A2Z6QIL4"/>
<protein>
    <submittedName>
        <fullName evidence="2">Uncharacterized protein</fullName>
    </submittedName>
</protein>
<evidence type="ECO:0000313" key="2">
    <source>
        <dbReference type="EMBL" id="GBB89940.1"/>
    </source>
</evidence>
<feature type="region of interest" description="Disordered" evidence="1">
    <location>
        <begin position="558"/>
        <end position="600"/>
    </location>
</feature>
<comment type="caution">
    <text evidence="2">The sequence shown here is derived from an EMBL/GenBank/DDBJ whole genome shotgun (WGS) entry which is preliminary data.</text>
</comment>
<name>A0A2Z6QIL4_9GLOM</name>
<feature type="compositionally biased region" description="Basic and acidic residues" evidence="1">
    <location>
        <begin position="152"/>
        <end position="168"/>
    </location>
</feature>
<evidence type="ECO:0000256" key="1">
    <source>
        <dbReference type="SAM" id="MobiDB-lite"/>
    </source>
</evidence>
<reference evidence="2 3" key="1">
    <citation type="submission" date="2017-11" db="EMBL/GenBank/DDBJ databases">
        <title>The genome of Rhizophagus clarus HR1 reveals common genetic basis of auxotrophy among arbuscular mycorrhizal fungi.</title>
        <authorList>
            <person name="Kobayashi Y."/>
        </authorList>
    </citation>
    <scope>NUCLEOTIDE SEQUENCE [LARGE SCALE GENOMIC DNA]</scope>
    <source>
        <strain evidence="2 3">HR1</strain>
    </source>
</reference>
<feature type="compositionally biased region" description="Polar residues" evidence="1">
    <location>
        <begin position="590"/>
        <end position="600"/>
    </location>
</feature>
<evidence type="ECO:0000313" key="3">
    <source>
        <dbReference type="Proteomes" id="UP000247702"/>
    </source>
</evidence>
<keyword evidence="3" id="KW-1185">Reference proteome</keyword>
<gene>
    <name evidence="2" type="ORF">RclHR1_01680011</name>
</gene>
<sequence length="600" mass="69149">MTEYSYFKDTDFNAWDVVGFYRRWISDYKEDASKLNYQKAKDKLVKCLEDIAASSPTGNEVRKAQTLLRKAKASISFFQSRKKGGTIDTIWKSVEIDVFSKEIELEKVKLKHVQISGMVRTAKENQKYASTMNKGVLSDLEGEFAERKKKRSLSETKSSEVNKYEETPKKRLRKQDLVEKAEDFSGKYNGQRLDPELFLVETDKEYDADESNEHPFDYDEWTLKSGLKVIDLLKVAAGINGHLMRPEVWGIVRCGLKVAKPKWCEEEEYVEIQKTIKQRSIIDPPEFVVNLLKNKSLTFLEMELNKIKIKELMKLNDDLEGAKQLSLVIAPPDALTSFFVKILSRFHQFVFPQQSIMQQIGVSEVSYGAYIIHPCLIELLAGLEGQLLYEPGEVTLSSIKSCCERRKCESFEQKADGIFLARLKRSCIEIGHLEISGGYGHREISRSTWDGCCKGPLGNMYMLEEVGERYRKASPKSFANTRVYFVHTYEDKIEIWQMYNRARGILQWERTHKAIVPICYEEQKKYLFDFVVLLWDLKEGLINTVNMVKQLQDEDNDGISKLSGRLPPHPGKPDKEKHKKGINNVEVKSVMSSSPIREDQ</sequence>
<dbReference type="Proteomes" id="UP000247702">
    <property type="component" value="Unassembled WGS sequence"/>
</dbReference>
<feature type="region of interest" description="Disordered" evidence="1">
    <location>
        <begin position="148"/>
        <end position="168"/>
    </location>
</feature>
<organism evidence="2 3">
    <name type="scientific">Rhizophagus clarus</name>
    <dbReference type="NCBI Taxonomy" id="94130"/>
    <lineage>
        <taxon>Eukaryota</taxon>
        <taxon>Fungi</taxon>
        <taxon>Fungi incertae sedis</taxon>
        <taxon>Mucoromycota</taxon>
        <taxon>Glomeromycotina</taxon>
        <taxon>Glomeromycetes</taxon>
        <taxon>Glomerales</taxon>
        <taxon>Glomeraceae</taxon>
        <taxon>Rhizophagus</taxon>
    </lineage>
</organism>
<accession>A0A2Z6QIL4</accession>
<proteinExistence type="predicted"/>
<dbReference type="EMBL" id="BEXD01000757">
    <property type="protein sequence ID" value="GBB89940.1"/>
    <property type="molecule type" value="Genomic_DNA"/>
</dbReference>